<keyword evidence="3" id="KW-1185">Reference proteome</keyword>
<sequence>MHIAPKQGDCGTAAQSNPTPPEAGEFMTGMLRYLYLDQPTPILENHDATTAPNYAFERQHVPIEDGLLSKDQAF</sequence>
<accession>A0A5N5H263</accession>
<comment type="caution">
    <text evidence="2">The sequence shown here is derived from an EMBL/GenBank/DDBJ whole genome shotgun (WGS) entry which is preliminary data.</text>
</comment>
<evidence type="ECO:0000313" key="2">
    <source>
        <dbReference type="EMBL" id="KAB2621668.1"/>
    </source>
</evidence>
<evidence type="ECO:0000256" key="1">
    <source>
        <dbReference type="SAM" id="MobiDB-lite"/>
    </source>
</evidence>
<gene>
    <name evidence="2" type="ORF">D8674_023850</name>
</gene>
<protein>
    <submittedName>
        <fullName evidence="2">S ribonuclease</fullName>
    </submittedName>
</protein>
<proteinExistence type="predicted"/>
<reference evidence="2 3" key="3">
    <citation type="submission" date="2019-11" db="EMBL/GenBank/DDBJ databases">
        <title>A de novo genome assembly of a pear dwarfing rootstock.</title>
        <authorList>
            <person name="Wang F."/>
            <person name="Wang J."/>
            <person name="Li S."/>
            <person name="Zhang Y."/>
            <person name="Fang M."/>
            <person name="Ma L."/>
            <person name="Zhao Y."/>
            <person name="Jiang S."/>
        </authorList>
    </citation>
    <scope>NUCLEOTIDE SEQUENCE [LARGE SCALE GENOMIC DNA]</scope>
    <source>
        <strain evidence="2">S2</strain>
        <tissue evidence="2">Leaf</tissue>
    </source>
</reference>
<evidence type="ECO:0000313" key="3">
    <source>
        <dbReference type="Proteomes" id="UP000327157"/>
    </source>
</evidence>
<feature type="region of interest" description="Disordered" evidence="1">
    <location>
        <begin position="1"/>
        <end position="25"/>
    </location>
</feature>
<name>A0A5N5H263_9ROSA</name>
<dbReference type="AlphaFoldDB" id="A0A5N5H263"/>
<organism evidence="2 3">
    <name type="scientific">Pyrus ussuriensis x Pyrus communis</name>
    <dbReference type="NCBI Taxonomy" id="2448454"/>
    <lineage>
        <taxon>Eukaryota</taxon>
        <taxon>Viridiplantae</taxon>
        <taxon>Streptophyta</taxon>
        <taxon>Embryophyta</taxon>
        <taxon>Tracheophyta</taxon>
        <taxon>Spermatophyta</taxon>
        <taxon>Magnoliopsida</taxon>
        <taxon>eudicotyledons</taxon>
        <taxon>Gunneridae</taxon>
        <taxon>Pentapetalae</taxon>
        <taxon>rosids</taxon>
        <taxon>fabids</taxon>
        <taxon>Rosales</taxon>
        <taxon>Rosaceae</taxon>
        <taxon>Amygdaloideae</taxon>
        <taxon>Maleae</taxon>
        <taxon>Pyrus</taxon>
    </lineage>
</organism>
<reference evidence="2 3" key="1">
    <citation type="submission" date="2019-09" db="EMBL/GenBank/DDBJ databases">
        <authorList>
            <person name="Ou C."/>
        </authorList>
    </citation>
    <scope>NUCLEOTIDE SEQUENCE [LARGE SCALE GENOMIC DNA]</scope>
    <source>
        <strain evidence="2">S2</strain>
        <tissue evidence="2">Leaf</tissue>
    </source>
</reference>
<dbReference type="Proteomes" id="UP000327157">
    <property type="component" value="Chromosome 4"/>
</dbReference>
<reference evidence="3" key="2">
    <citation type="submission" date="2019-10" db="EMBL/GenBank/DDBJ databases">
        <title>A de novo genome assembly of a pear dwarfing rootstock.</title>
        <authorList>
            <person name="Wang F."/>
            <person name="Wang J."/>
            <person name="Li S."/>
            <person name="Zhang Y."/>
            <person name="Fang M."/>
            <person name="Ma L."/>
            <person name="Zhao Y."/>
            <person name="Jiang S."/>
        </authorList>
    </citation>
    <scope>NUCLEOTIDE SEQUENCE [LARGE SCALE GENOMIC DNA]</scope>
</reference>
<dbReference type="EMBL" id="SMOL01000231">
    <property type="protein sequence ID" value="KAB2621668.1"/>
    <property type="molecule type" value="Genomic_DNA"/>
</dbReference>